<dbReference type="InterPro" id="IPR011990">
    <property type="entry name" value="TPR-like_helical_dom_sf"/>
</dbReference>
<accession>A0A3G5AB08</accession>
<sequence length="373" mass="43462">MAKSLEAYNKLKEEAESKGSDPPPLHPHSPTKAEYCPKEIELYLLTANESDAVKVCKPFLSKNAHACYALGNYFKNKNDIVNAWNYYSLGRKLDDPNCYRESALITIDKETANKYFERYIEKSKDYKYCRNLGILNQDLIGHYAYPGSKRICLQRAVENYLKYVVHEKDFKYYEIIGDLLYEDTKYTDDVEIKKYRIENAIVSYKLFVHETKNTDNKFNALLGNLSYEIKEGESAIFYFERYLGENKFLMGDYQLIKKLAECYLGSDKGKALELYKELYKMNGDDNDVLYAICKIYSENADVGGIFNWFKIGVGKNIRDGKYMMALMYRKMNMRLKAKEVCLVAEREYRDAKQLGEVGKCQNLMIQLIIESDD</sequence>
<feature type="region of interest" description="Disordered" evidence="1">
    <location>
        <begin position="1"/>
        <end position="32"/>
    </location>
</feature>
<evidence type="ECO:0000313" key="2">
    <source>
        <dbReference type="EMBL" id="AYV84400.1"/>
    </source>
</evidence>
<dbReference type="Gene3D" id="1.25.40.10">
    <property type="entry name" value="Tetratricopeptide repeat domain"/>
    <property type="match status" value="1"/>
</dbReference>
<reference evidence="2" key="1">
    <citation type="submission" date="2018-10" db="EMBL/GenBank/DDBJ databases">
        <title>Hidden diversity of soil giant viruses.</title>
        <authorList>
            <person name="Schulz F."/>
            <person name="Alteio L."/>
            <person name="Goudeau D."/>
            <person name="Ryan E.M."/>
            <person name="Malmstrom R.R."/>
            <person name="Blanchard J."/>
            <person name="Woyke T."/>
        </authorList>
    </citation>
    <scope>NUCLEOTIDE SEQUENCE</scope>
    <source>
        <strain evidence="2">HYV1</strain>
    </source>
</reference>
<proteinExistence type="predicted"/>
<feature type="compositionally biased region" description="Basic and acidic residues" evidence="1">
    <location>
        <begin position="9"/>
        <end position="19"/>
    </location>
</feature>
<gene>
    <name evidence="2" type="ORF">Hyperionvirus24_22</name>
</gene>
<name>A0A3G5AB08_9VIRU</name>
<protein>
    <submittedName>
        <fullName evidence="2">Uncharacterized protein</fullName>
    </submittedName>
</protein>
<dbReference type="EMBL" id="MK072406">
    <property type="protein sequence ID" value="AYV84400.1"/>
    <property type="molecule type" value="Genomic_DNA"/>
</dbReference>
<dbReference type="SUPFAM" id="SSF81901">
    <property type="entry name" value="HCP-like"/>
    <property type="match status" value="1"/>
</dbReference>
<evidence type="ECO:0000256" key="1">
    <source>
        <dbReference type="SAM" id="MobiDB-lite"/>
    </source>
</evidence>
<organism evidence="2">
    <name type="scientific">Hyperionvirus sp</name>
    <dbReference type="NCBI Taxonomy" id="2487770"/>
    <lineage>
        <taxon>Viruses</taxon>
        <taxon>Varidnaviria</taxon>
        <taxon>Bamfordvirae</taxon>
        <taxon>Nucleocytoviricota</taxon>
        <taxon>Megaviricetes</taxon>
        <taxon>Imitervirales</taxon>
        <taxon>Mimiviridae</taxon>
        <taxon>Klosneuvirinae</taxon>
    </lineage>
</organism>